<evidence type="ECO:0000256" key="4">
    <source>
        <dbReference type="SAM" id="MobiDB-lite"/>
    </source>
</evidence>
<accession>A0A9P0AUT2</accession>
<dbReference type="GO" id="GO:0005829">
    <property type="term" value="C:cytosol"/>
    <property type="evidence" value="ECO:0007669"/>
    <property type="project" value="TreeGrafter"/>
</dbReference>
<evidence type="ECO:0000256" key="1">
    <source>
        <dbReference type="ARBA" id="ARBA00022737"/>
    </source>
</evidence>
<organism evidence="5 6">
    <name type="scientific">Brassicogethes aeneus</name>
    <name type="common">Rape pollen beetle</name>
    <name type="synonym">Meligethes aeneus</name>
    <dbReference type="NCBI Taxonomy" id="1431903"/>
    <lineage>
        <taxon>Eukaryota</taxon>
        <taxon>Metazoa</taxon>
        <taxon>Ecdysozoa</taxon>
        <taxon>Arthropoda</taxon>
        <taxon>Hexapoda</taxon>
        <taxon>Insecta</taxon>
        <taxon>Pterygota</taxon>
        <taxon>Neoptera</taxon>
        <taxon>Endopterygota</taxon>
        <taxon>Coleoptera</taxon>
        <taxon>Polyphaga</taxon>
        <taxon>Cucujiformia</taxon>
        <taxon>Nitidulidae</taxon>
        <taxon>Meligethinae</taxon>
        <taxon>Brassicogethes</taxon>
    </lineage>
</organism>
<dbReference type="SMART" id="SM00248">
    <property type="entry name" value="ANK"/>
    <property type="match status" value="5"/>
</dbReference>
<dbReference type="PANTHER" id="PTHR46680:SF3">
    <property type="entry name" value="NF-KAPPA-B INHIBITOR CACTUS"/>
    <property type="match status" value="1"/>
</dbReference>
<dbReference type="SUPFAM" id="SSF48403">
    <property type="entry name" value="Ankyrin repeat"/>
    <property type="match status" value="1"/>
</dbReference>
<dbReference type="GO" id="GO:0071356">
    <property type="term" value="P:cellular response to tumor necrosis factor"/>
    <property type="evidence" value="ECO:0007669"/>
    <property type="project" value="TreeGrafter"/>
</dbReference>
<dbReference type="OrthoDB" id="10254947at2759"/>
<dbReference type="PROSITE" id="PS50088">
    <property type="entry name" value="ANK_REPEAT"/>
    <property type="match status" value="3"/>
</dbReference>
<dbReference type="Proteomes" id="UP001154078">
    <property type="component" value="Chromosome 10"/>
</dbReference>
<name>A0A9P0AUT2_BRAAE</name>
<sequence>MLKIRKKNVEDLQLLGFKNSIAVFGESIMSLKKVNLEVGENGSKFITINGKKMKVLIKAKFNDLTNVNKTPSKQTNSNDNKDNVTDKSTLVKKPTCSVVTVEKIGKIFKPNFLNLATNMKKETKNVKNSSCQTNTKTFKDSSCQTDKDKEDCFIDFFNLDNNIFSELDELPGIDTGIDTFLKVEMPVKKCTPAQNPVSNKNDPKVKFFFDIRNALNFNSNGNLPIHEAVLENNLNNVKRYTLVLKSLGPYINLLNQNKYTPLQVAILSEASKEIVTFLLAHGADVSLTDQEGNTVFHLAVQMNNFNALEELCKPNVDNPIIDQFNYEGLTPLMICCINQNLNCAEILLDCGAKPDILDQKSGRTALFHAAENQHLEMVKLLLDNNANTKIKNFFGTSPHDAMFEMDEIPQEIRNLIWLSKKRKASKSAKSEDIAIYGKKLKIVKTYQKINTAS</sequence>
<dbReference type="Pfam" id="PF12796">
    <property type="entry name" value="Ank_2"/>
    <property type="match status" value="2"/>
</dbReference>
<reference evidence="5" key="1">
    <citation type="submission" date="2021-12" db="EMBL/GenBank/DDBJ databases">
        <authorList>
            <person name="King R."/>
        </authorList>
    </citation>
    <scope>NUCLEOTIDE SEQUENCE</scope>
</reference>
<dbReference type="EMBL" id="OV121141">
    <property type="protein sequence ID" value="CAH0548692.1"/>
    <property type="molecule type" value="Genomic_DNA"/>
</dbReference>
<dbReference type="InterPro" id="IPR036770">
    <property type="entry name" value="Ankyrin_rpt-contain_sf"/>
</dbReference>
<dbReference type="PROSITE" id="PS50297">
    <property type="entry name" value="ANK_REP_REGION"/>
    <property type="match status" value="2"/>
</dbReference>
<dbReference type="InterPro" id="IPR002110">
    <property type="entry name" value="Ankyrin_rpt"/>
</dbReference>
<dbReference type="Gene3D" id="1.25.40.20">
    <property type="entry name" value="Ankyrin repeat-containing domain"/>
    <property type="match status" value="1"/>
</dbReference>
<feature type="repeat" description="ANK" evidence="3">
    <location>
        <begin position="257"/>
        <end position="290"/>
    </location>
</feature>
<dbReference type="GO" id="GO:0051059">
    <property type="term" value="F:NF-kappaB binding"/>
    <property type="evidence" value="ECO:0007669"/>
    <property type="project" value="TreeGrafter"/>
</dbReference>
<evidence type="ECO:0000256" key="3">
    <source>
        <dbReference type="PROSITE-ProRule" id="PRU00023"/>
    </source>
</evidence>
<dbReference type="AlphaFoldDB" id="A0A9P0AUT2"/>
<feature type="compositionally biased region" description="Polar residues" evidence="4">
    <location>
        <begin position="67"/>
        <end position="78"/>
    </location>
</feature>
<proteinExistence type="predicted"/>
<keyword evidence="2 3" id="KW-0040">ANK repeat</keyword>
<feature type="repeat" description="ANK" evidence="3">
    <location>
        <begin position="361"/>
        <end position="393"/>
    </location>
</feature>
<dbReference type="PANTHER" id="PTHR46680">
    <property type="entry name" value="NF-KAPPA-B INHIBITOR ALPHA"/>
    <property type="match status" value="1"/>
</dbReference>
<evidence type="ECO:0000313" key="6">
    <source>
        <dbReference type="Proteomes" id="UP001154078"/>
    </source>
</evidence>
<gene>
    <name evidence="5" type="ORF">MELIAE_LOCUS2113</name>
</gene>
<evidence type="ECO:0000256" key="2">
    <source>
        <dbReference type="ARBA" id="ARBA00023043"/>
    </source>
</evidence>
<protein>
    <submittedName>
        <fullName evidence="5">Uncharacterized protein</fullName>
    </submittedName>
</protein>
<dbReference type="InterPro" id="IPR051070">
    <property type="entry name" value="NF-kappa-B_inhibitor"/>
</dbReference>
<keyword evidence="1" id="KW-0677">Repeat</keyword>
<evidence type="ECO:0000313" key="5">
    <source>
        <dbReference type="EMBL" id="CAH0548692.1"/>
    </source>
</evidence>
<feature type="repeat" description="ANK" evidence="3">
    <location>
        <begin position="327"/>
        <end position="359"/>
    </location>
</feature>
<keyword evidence="6" id="KW-1185">Reference proteome</keyword>
<feature type="region of interest" description="Disordered" evidence="4">
    <location>
        <begin position="67"/>
        <end position="86"/>
    </location>
</feature>